<dbReference type="GO" id="GO:0005634">
    <property type="term" value="C:nucleus"/>
    <property type="evidence" value="ECO:0007669"/>
    <property type="project" value="UniProtKB-SubCell"/>
</dbReference>
<dbReference type="PANTHER" id="PTHR46714:SF6">
    <property type="entry name" value="TRANSCRIPTIONAL ACTIVATOR HAC1"/>
    <property type="match status" value="1"/>
</dbReference>
<dbReference type="AlphaFoldDB" id="A0A8S1MRK7"/>
<evidence type="ECO:0000259" key="7">
    <source>
        <dbReference type="PROSITE" id="PS50217"/>
    </source>
</evidence>
<dbReference type="GO" id="GO:0000981">
    <property type="term" value="F:DNA-binding transcription factor activity, RNA polymerase II-specific"/>
    <property type="evidence" value="ECO:0007669"/>
    <property type="project" value="InterPro"/>
</dbReference>
<evidence type="ECO:0000313" key="8">
    <source>
        <dbReference type="EMBL" id="CAD8079365.1"/>
    </source>
</evidence>
<proteinExistence type="inferred from homology"/>
<protein>
    <recommendedName>
        <fullName evidence="7">BZIP domain-containing protein</fullName>
    </recommendedName>
</protein>
<evidence type="ECO:0000313" key="9">
    <source>
        <dbReference type="Proteomes" id="UP000692954"/>
    </source>
</evidence>
<gene>
    <name evidence="8" type="ORF">PSON_ATCC_30995.1.T0390060</name>
</gene>
<dbReference type="InterPro" id="IPR044280">
    <property type="entry name" value="Hac1/HY5"/>
</dbReference>
<feature type="domain" description="BZIP" evidence="7">
    <location>
        <begin position="135"/>
        <end position="198"/>
    </location>
</feature>
<name>A0A8S1MRK7_9CILI</name>
<dbReference type="GO" id="GO:0045944">
    <property type="term" value="P:positive regulation of transcription by RNA polymerase II"/>
    <property type="evidence" value="ECO:0007669"/>
    <property type="project" value="InterPro"/>
</dbReference>
<evidence type="ECO:0000256" key="1">
    <source>
        <dbReference type="ARBA" id="ARBA00004123"/>
    </source>
</evidence>
<keyword evidence="6" id="KW-0539">Nucleus</keyword>
<comment type="caution">
    <text evidence="8">The sequence shown here is derived from an EMBL/GenBank/DDBJ whole genome shotgun (WGS) entry which is preliminary data.</text>
</comment>
<comment type="subcellular location">
    <subcellularLocation>
        <location evidence="1">Nucleus</location>
    </subcellularLocation>
</comment>
<evidence type="ECO:0000256" key="6">
    <source>
        <dbReference type="ARBA" id="ARBA00023242"/>
    </source>
</evidence>
<evidence type="ECO:0000256" key="4">
    <source>
        <dbReference type="ARBA" id="ARBA00023125"/>
    </source>
</evidence>
<dbReference type="SMART" id="SM00338">
    <property type="entry name" value="BRLZ"/>
    <property type="match status" value="1"/>
</dbReference>
<keyword evidence="5" id="KW-0804">Transcription</keyword>
<reference evidence="8" key="1">
    <citation type="submission" date="2021-01" db="EMBL/GenBank/DDBJ databases">
        <authorList>
            <consortium name="Genoscope - CEA"/>
            <person name="William W."/>
        </authorList>
    </citation>
    <scope>NUCLEOTIDE SEQUENCE</scope>
</reference>
<dbReference type="InterPro" id="IPR004827">
    <property type="entry name" value="bZIP"/>
</dbReference>
<evidence type="ECO:0000256" key="3">
    <source>
        <dbReference type="ARBA" id="ARBA00023015"/>
    </source>
</evidence>
<dbReference type="PANTHER" id="PTHR46714">
    <property type="entry name" value="TRANSCRIPTIONAL ACTIVATOR HAC1"/>
    <property type="match status" value="1"/>
</dbReference>
<dbReference type="OrthoDB" id="299128at2759"/>
<keyword evidence="4" id="KW-0238">DNA-binding</keyword>
<dbReference type="Proteomes" id="UP000692954">
    <property type="component" value="Unassembled WGS sequence"/>
</dbReference>
<keyword evidence="3" id="KW-0805">Transcription regulation</keyword>
<dbReference type="PROSITE" id="PS50217">
    <property type="entry name" value="BZIP"/>
    <property type="match status" value="1"/>
</dbReference>
<comment type="similarity">
    <text evidence="2">Belongs to the bZIP family.</text>
</comment>
<dbReference type="GO" id="GO:0003677">
    <property type="term" value="F:DNA binding"/>
    <property type="evidence" value="ECO:0007669"/>
    <property type="project" value="UniProtKB-KW"/>
</dbReference>
<evidence type="ECO:0000256" key="2">
    <source>
        <dbReference type="ARBA" id="ARBA00007163"/>
    </source>
</evidence>
<accession>A0A8S1MRK7</accession>
<dbReference type="EMBL" id="CAJJDN010000039">
    <property type="protein sequence ID" value="CAD8079365.1"/>
    <property type="molecule type" value="Genomic_DNA"/>
</dbReference>
<organism evidence="8 9">
    <name type="scientific">Paramecium sonneborni</name>
    <dbReference type="NCBI Taxonomy" id="65129"/>
    <lineage>
        <taxon>Eukaryota</taxon>
        <taxon>Sar</taxon>
        <taxon>Alveolata</taxon>
        <taxon>Ciliophora</taxon>
        <taxon>Intramacronucleata</taxon>
        <taxon>Oligohymenophorea</taxon>
        <taxon>Peniculida</taxon>
        <taxon>Parameciidae</taxon>
        <taxon>Paramecium</taxon>
    </lineage>
</organism>
<evidence type="ECO:0000256" key="5">
    <source>
        <dbReference type="ARBA" id="ARBA00023163"/>
    </source>
</evidence>
<dbReference type="Pfam" id="PF00170">
    <property type="entry name" value="bZIP_1"/>
    <property type="match status" value="1"/>
</dbReference>
<keyword evidence="9" id="KW-1185">Reference proteome</keyword>
<sequence>MNPYHHHHYILTRIIEDQDDLSSVKQEECSQFQYYEDQPQFITYENSNLCQIVSSILNLNEDYLDWIAHNKPIEFESMILKAKRKFYRDKAKFRMQILQPHLYSNQQPQEPKKAKRGRKPIKCVEKQFIEDNSDHDKKTIQMIRNRISAQNSRDRKKTYLQELEQSSALTNKENHLILKQIQELLVSNQEIEQQNNNILKCIKVFKQQCLESDELFALEILKQLDQFQSDTESTASKKVKLN</sequence>